<evidence type="ECO:0008006" key="4">
    <source>
        <dbReference type="Google" id="ProtNLM"/>
    </source>
</evidence>
<dbReference type="STRING" id="1581420.AAW00_03935"/>
<dbReference type="Proteomes" id="UP000053464">
    <property type="component" value="Unassembled WGS sequence"/>
</dbReference>
<name>A0A0G9MXW2_9SPHN</name>
<protein>
    <recommendedName>
        <fullName evidence="4">Lipoprotein</fullName>
    </recommendedName>
</protein>
<evidence type="ECO:0000313" key="2">
    <source>
        <dbReference type="EMBL" id="KLE35576.1"/>
    </source>
</evidence>
<reference evidence="2 3" key="1">
    <citation type="submission" date="2015-04" db="EMBL/GenBank/DDBJ databases">
        <title>The draft genome sequence of Erythrobacter luteus KA37.</title>
        <authorList>
            <person name="Zhuang L."/>
            <person name="Liu Y."/>
            <person name="Shao Z."/>
        </authorList>
    </citation>
    <scope>NUCLEOTIDE SEQUENCE [LARGE SCALE GENOMIC DNA]</scope>
    <source>
        <strain evidence="2 3">KA37</strain>
    </source>
</reference>
<feature type="chain" id="PRO_5002579500" description="Lipoprotein" evidence="1">
    <location>
        <begin position="21"/>
        <end position="173"/>
    </location>
</feature>
<keyword evidence="1" id="KW-0732">Signal</keyword>
<feature type="signal peptide" evidence="1">
    <location>
        <begin position="1"/>
        <end position="20"/>
    </location>
</feature>
<evidence type="ECO:0000313" key="3">
    <source>
        <dbReference type="Proteomes" id="UP000053464"/>
    </source>
</evidence>
<gene>
    <name evidence="2" type="ORF">AAW00_03935</name>
</gene>
<dbReference type="EMBL" id="LBHB01000001">
    <property type="protein sequence ID" value="KLE35576.1"/>
    <property type="molecule type" value="Genomic_DNA"/>
</dbReference>
<dbReference type="PATRIC" id="fig|1581420.6.peg.795"/>
<comment type="caution">
    <text evidence="2">The sequence shown here is derived from an EMBL/GenBank/DDBJ whole genome shotgun (WGS) entry which is preliminary data.</text>
</comment>
<evidence type="ECO:0000256" key="1">
    <source>
        <dbReference type="SAM" id="SignalP"/>
    </source>
</evidence>
<dbReference type="RefSeq" id="WP_047002980.1">
    <property type="nucleotide sequence ID" value="NZ_LBHB01000001.1"/>
</dbReference>
<sequence length="173" mass="18698">MRATALLTLPLLALALAGCGDDPDPAEQAAANAEMAERVRQVNDAPPRLAEIVPDAITYPDLEANDLVGGAQCAYAPGTSMGARVIARETDAYMKIDNTMQRFVADVGSRELPARTRTLYNSREYKLRLELEDAPERAAEADAVGGTYNGTIWLYDPYDRVVFTGTGTVNCEV</sequence>
<dbReference type="AlphaFoldDB" id="A0A0G9MXW2"/>
<dbReference type="OrthoDB" id="7504757at2"/>
<proteinExistence type="predicted"/>
<accession>A0A0G9MXW2</accession>
<keyword evidence="3" id="KW-1185">Reference proteome</keyword>
<dbReference type="PROSITE" id="PS51257">
    <property type="entry name" value="PROKAR_LIPOPROTEIN"/>
    <property type="match status" value="1"/>
</dbReference>
<organism evidence="2 3">
    <name type="scientific">Aurantiacibacter luteus</name>
    <dbReference type="NCBI Taxonomy" id="1581420"/>
    <lineage>
        <taxon>Bacteria</taxon>
        <taxon>Pseudomonadati</taxon>
        <taxon>Pseudomonadota</taxon>
        <taxon>Alphaproteobacteria</taxon>
        <taxon>Sphingomonadales</taxon>
        <taxon>Erythrobacteraceae</taxon>
        <taxon>Aurantiacibacter</taxon>
    </lineage>
</organism>